<dbReference type="GO" id="GO:0005524">
    <property type="term" value="F:ATP binding"/>
    <property type="evidence" value="ECO:0007669"/>
    <property type="project" value="InterPro"/>
</dbReference>
<dbReference type="PROSITE" id="PS50011">
    <property type="entry name" value="PROTEIN_KINASE_DOM"/>
    <property type="match status" value="1"/>
</dbReference>
<dbReference type="PANTHER" id="PTHR48011">
    <property type="entry name" value="CCR4-NOT TRANSCRIPTIONAL COMPLEX SUBUNIT CAF120-RELATED"/>
    <property type="match status" value="1"/>
</dbReference>
<dbReference type="EMBL" id="JAAARO010000012">
    <property type="protein sequence ID" value="KAF5738964.1"/>
    <property type="molecule type" value="Genomic_DNA"/>
</dbReference>
<evidence type="ECO:0000259" key="1">
    <source>
        <dbReference type="PROSITE" id="PS50011"/>
    </source>
</evidence>
<dbReference type="OrthoDB" id="8693905at2759"/>
<gene>
    <name evidence="2" type="ORF">HS088_TW12G00160</name>
</gene>
<accession>A0A7J7CY18</accession>
<dbReference type="InterPro" id="IPR011009">
    <property type="entry name" value="Kinase-like_dom_sf"/>
</dbReference>
<reference evidence="2 3" key="1">
    <citation type="journal article" date="2020" name="Nat. Commun.">
        <title>Genome of Tripterygium wilfordii and identification of cytochrome P450 involved in triptolide biosynthesis.</title>
        <authorList>
            <person name="Tu L."/>
            <person name="Su P."/>
            <person name="Zhang Z."/>
            <person name="Gao L."/>
            <person name="Wang J."/>
            <person name="Hu T."/>
            <person name="Zhou J."/>
            <person name="Zhang Y."/>
            <person name="Zhao Y."/>
            <person name="Liu Y."/>
            <person name="Song Y."/>
            <person name="Tong Y."/>
            <person name="Lu Y."/>
            <person name="Yang J."/>
            <person name="Xu C."/>
            <person name="Jia M."/>
            <person name="Peters R.J."/>
            <person name="Huang L."/>
            <person name="Gao W."/>
        </authorList>
    </citation>
    <scope>NUCLEOTIDE SEQUENCE [LARGE SCALE GENOMIC DNA]</scope>
    <source>
        <strain evidence="3">cv. XIE 37</strain>
        <tissue evidence="2">Leaf</tissue>
    </source>
</reference>
<dbReference type="InParanoid" id="A0A7J7CY18"/>
<dbReference type="InterPro" id="IPR052751">
    <property type="entry name" value="Plant_MAPKKK"/>
</dbReference>
<keyword evidence="3" id="KW-1185">Reference proteome</keyword>
<dbReference type="InterPro" id="IPR008271">
    <property type="entry name" value="Ser/Thr_kinase_AS"/>
</dbReference>
<proteinExistence type="predicted"/>
<comment type="caution">
    <text evidence="2">The sequence shown here is derived from an EMBL/GenBank/DDBJ whole genome shotgun (WGS) entry which is preliminary data.</text>
</comment>
<dbReference type="FunCoup" id="A0A7J7CY18">
    <property type="interactions" value="179"/>
</dbReference>
<feature type="domain" description="Protein kinase" evidence="1">
    <location>
        <begin position="5"/>
        <end position="277"/>
    </location>
</feature>
<dbReference type="InterPro" id="IPR000719">
    <property type="entry name" value="Prot_kinase_dom"/>
</dbReference>
<dbReference type="Gene3D" id="1.10.510.10">
    <property type="entry name" value="Transferase(Phosphotransferase) domain 1"/>
    <property type="match status" value="1"/>
</dbReference>
<name>A0A7J7CY18_TRIWF</name>
<sequence length="345" mass="39261">MAADDRFHCEWERGAFGSAFLAHPKSPSSLSRDSGLLLPPVFAVKSAEILFSETIENEIEVFNDLQSSGCSPYIITCFGEEFTVKDNGNTVYNLLLEYASGGSLAHVIKKLLWRWMPVEQVKRYTRQLLLGLSHIHDSGYVHCDIKPDNVLLVPSEDGDFVAKIADFGLAKRRRREFDHVKGTPRYLAPAPVVHGVLDCASDIWALGCTVYEMLTGYSVWPLDFNATTDDLYHKIASEEPHLTFRFPVETEAFLRTYLVRTPAERPTAKMLMEHPFLTGLIEEEQKEEFWEKVDENGCQQVEAENCCVKEVKVIETGCMFKDDWIFVPQKGFMLVPFHVHCPRMT</sequence>
<dbReference type="Pfam" id="PF00069">
    <property type="entry name" value="Pkinase"/>
    <property type="match status" value="1"/>
</dbReference>
<organism evidence="2 3">
    <name type="scientific">Tripterygium wilfordii</name>
    <name type="common">Thunder God vine</name>
    <dbReference type="NCBI Taxonomy" id="458696"/>
    <lineage>
        <taxon>Eukaryota</taxon>
        <taxon>Viridiplantae</taxon>
        <taxon>Streptophyta</taxon>
        <taxon>Embryophyta</taxon>
        <taxon>Tracheophyta</taxon>
        <taxon>Spermatophyta</taxon>
        <taxon>Magnoliopsida</taxon>
        <taxon>eudicotyledons</taxon>
        <taxon>Gunneridae</taxon>
        <taxon>Pentapetalae</taxon>
        <taxon>rosids</taxon>
        <taxon>fabids</taxon>
        <taxon>Celastrales</taxon>
        <taxon>Celastraceae</taxon>
        <taxon>Tripterygium</taxon>
    </lineage>
</organism>
<dbReference type="GO" id="GO:0004672">
    <property type="term" value="F:protein kinase activity"/>
    <property type="evidence" value="ECO:0007669"/>
    <property type="project" value="InterPro"/>
</dbReference>
<evidence type="ECO:0000313" key="3">
    <source>
        <dbReference type="Proteomes" id="UP000593562"/>
    </source>
</evidence>
<protein>
    <recommendedName>
        <fullName evidence="1">Protein kinase domain-containing protein</fullName>
    </recommendedName>
</protein>
<dbReference type="PROSITE" id="PS00108">
    <property type="entry name" value="PROTEIN_KINASE_ST"/>
    <property type="match status" value="1"/>
</dbReference>
<dbReference type="SMART" id="SM00220">
    <property type="entry name" value="S_TKc"/>
    <property type="match status" value="1"/>
</dbReference>
<dbReference type="SUPFAM" id="SSF56112">
    <property type="entry name" value="Protein kinase-like (PK-like)"/>
    <property type="match status" value="1"/>
</dbReference>
<evidence type="ECO:0000313" key="2">
    <source>
        <dbReference type="EMBL" id="KAF5738964.1"/>
    </source>
</evidence>
<dbReference type="PANTHER" id="PTHR48011:SF56">
    <property type="entry name" value="PROTEIN KINASE DOMAIN-CONTAINING PROTEIN"/>
    <property type="match status" value="1"/>
</dbReference>
<dbReference type="GO" id="GO:0007165">
    <property type="term" value="P:signal transduction"/>
    <property type="evidence" value="ECO:0007669"/>
    <property type="project" value="TreeGrafter"/>
</dbReference>
<dbReference type="Proteomes" id="UP000593562">
    <property type="component" value="Unassembled WGS sequence"/>
</dbReference>
<dbReference type="AlphaFoldDB" id="A0A7J7CY18"/>